<evidence type="ECO:0000256" key="1">
    <source>
        <dbReference type="ARBA" id="ARBA00022512"/>
    </source>
</evidence>
<dbReference type="InterPro" id="IPR041100">
    <property type="entry name" value="TQ"/>
</dbReference>
<dbReference type="InterPro" id="IPR041033">
    <property type="entry name" value="SpaA_PFL_dom_1"/>
</dbReference>
<keyword evidence="6" id="KW-1133">Transmembrane helix</keyword>
<dbReference type="RefSeq" id="WP_239181326.1">
    <property type="nucleotide sequence ID" value="NZ_JAKRDF010000032.1"/>
</dbReference>
<gene>
    <name evidence="8" type="ORF">MHK08_12910</name>
</gene>
<dbReference type="Pfam" id="PF18202">
    <property type="entry name" value="TQ"/>
    <property type="match status" value="1"/>
</dbReference>
<feature type="compositionally biased region" description="Acidic residues" evidence="5">
    <location>
        <begin position="20"/>
        <end position="38"/>
    </location>
</feature>
<evidence type="ECO:0000256" key="4">
    <source>
        <dbReference type="ARBA" id="ARBA00023088"/>
    </source>
</evidence>
<comment type="caution">
    <text evidence="8">The sequence shown here is derived from an EMBL/GenBank/DDBJ whole genome shotgun (WGS) entry which is preliminary data.</text>
</comment>
<keyword evidence="6" id="KW-0472">Membrane</keyword>
<evidence type="ECO:0000313" key="9">
    <source>
        <dbReference type="Proteomes" id="UP001521911"/>
    </source>
</evidence>
<sequence>YDDEYDSDALAEETQSVESTVDDESALDEETSESVEEPEVPKDPVSVERDGDIDTVTVDDRDFGAWHDDSTGLEKVSDDGLYGISRESDAGIDEIVEVEADGYVVDEDAYGFIHDDGADLDKIVIDYYGLKTTPPETLTLKIKSSKKGEYSILDEDDIPAKADVQDAGFLPDPSAEEQEKIDKAKKENRAAETQTGSRKIDPKDFRVENAASGNPTFVFSVRNAPNADGSHDDLYVNKIVLQYTPNSLADNDRVVSGLADANNSVKISKGKTSCTLNNSDGAFYRETSSGNTNYLEIDMSKCSAKTGTHKAIDFWEAGSDEIKVNLAANLAGADVDFDGALWASTTRGDSIVNHDNESQIVETTDYVDTPRSEAGANYTALQTQVLGPDRPYRDLYLSRIYIYDPDHQLDKGLGSVKVQKGPHVTSGTVPAKRLTGEQKDYIEIDVSGLSAAEAKKFAVWEGSANRVIAHFPGVGAVDPSRLDMRVYASPVQGESPENVDLGASPFADVEPQETKGENLTTNVNPVEGSNGRDFTVTLIRDFPEGGTLGDEVTARVDHVNGTYLDNDVMVPNLKVLDADGQPIKELEGRAYDRYRLADDRAGNDWGGVTFDGLEGVKVPNGGKIVVEMGFRQKPGSPIKDRQNRLPLGPGEVVVDLAKTDDHFELITGEGDDAIQARAEATKRDDKAFEDVITIGSRSKFSGAKVTVDAPNSILTGEAYSFQIGGENNTGLEEGYSLEKKVISADQNKVVYEVYPVDRDRNRATALVEKGTKFTVSSAFSRTPETVKTTVELSGKKLTKAADKTWTQGESGKINLYPVGRLYPLIMTNSERHGFNGSPGPFILKNEAGEVISYGGLCMEPHLGYPANHADPKNDEWELFPSGYTPVDDKPLSFENQQAVGYIVNRLHSNGNGSVSTARQDVINAAEALVKAANVRDGNGRLYTGAEAYAVAYGAALNLLGYDNQKLDDIFSQYTSAENPKRHEIMNKGAKIAEYVLGLDLGGETTDYQIVRVKNSNGNPWQMVMVPGKGEGSSRMSTTAALDGDKDAAKVDYGEWRNTRIGIEDVDQTFAYDRIEYVGLAKGEYTVETELVRVDADNSEEIVYESDDQFNAESTAHGSWHVKVDLSDAKVKEKLKAGSRYVFKETVKDSGGKEIVKHVNVDDEAQSFWIDEKPQPKGANFTFTKVSADNHEDKLEDASFAIADNKEMNGATTVSKAENDSTTFTVENLEVGKQYWLAETTAPSGAEGKNYQLLPEPISFKIDEDGKLKFWSANKWTEGDAFPFVDPKSQTDKTTGKIHATANIANVWIGDLPKTGGNGIAPWLLLGGLIMAAGALMGNRRRA</sequence>
<feature type="compositionally biased region" description="Basic and acidic residues" evidence="5">
    <location>
        <begin position="39"/>
        <end position="52"/>
    </location>
</feature>
<evidence type="ECO:0000313" key="8">
    <source>
        <dbReference type="EMBL" id="MCG7277353.1"/>
    </source>
</evidence>
<dbReference type="PROSITE" id="PS50847">
    <property type="entry name" value="GRAM_POS_ANCHORING"/>
    <property type="match status" value="1"/>
</dbReference>
<feature type="region of interest" description="Disordered" evidence="5">
    <location>
        <begin position="1"/>
        <end position="52"/>
    </location>
</feature>
<evidence type="ECO:0000259" key="7">
    <source>
        <dbReference type="PROSITE" id="PS50847"/>
    </source>
</evidence>
<evidence type="ECO:0000256" key="5">
    <source>
        <dbReference type="SAM" id="MobiDB-lite"/>
    </source>
</evidence>
<feature type="compositionally biased region" description="Acidic residues" evidence="5">
    <location>
        <begin position="1"/>
        <end position="11"/>
    </location>
</feature>
<feature type="domain" description="Gram-positive cocci surface proteins LPxTG" evidence="7">
    <location>
        <begin position="1311"/>
        <end position="1342"/>
    </location>
</feature>
<keyword evidence="4" id="KW-0572">Peptidoglycan-anchor</keyword>
<feature type="transmembrane region" description="Helical" evidence="6">
    <location>
        <begin position="1319"/>
        <end position="1337"/>
    </location>
</feature>
<keyword evidence="2" id="KW-0964">Secreted</keyword>
<keyword evidence="3" id="KW-0732">Signal</keyword>
<dbReference type="Proteomes" id="UP001521911">
    <property type="component" value="Unassembled WGS sequence"/>
</dbReference>
<proteinExistence type="predicted"/>
<dbReference type="EMBL" id="JAKRDF010000032">
    <property type="protein sequence ID" value="MCG7277353.1"/>
    <property type="molecule type" value="Genomic_DNA"/>
</dbReference>
<reference evidence="8 9" key="1">
    <citation type="submission" date="2022-02" db="EMBL/GenBank/DDBJ databases">
        <title>Uncovering new skin microbiome diversity through culturing and metagenomics.</title>
        <authorList>
            <person name="Conlan S."/>
            <person name="Deming C."/>
            <person name="Nisc Comparative Sequencing Program N."/>
            <person name="Segre J.A."/>
        </authorList>
    </citation>
    <scope>NUCLEOTIDE SEQUENCE [LARGE SCALE GENOMIC DNA]</scope>
    <source>
        <strain evidence="8 9">ACRQV</strain>
    </source>
</reference>
<dbReference type="InterPro" id="IPR013783">
    <property type="entry name" value="Ig-like_fold"/>
</dbReference>
<keyword evidence="9" id="KW-1185">Reference proteome</keyword>
<protein>
    <submittedName>
        <fullName evidence="8">LPXTG cell wall anchor domain-containing protein</fullName>
    </submittedName>
</protein>
<dbReference type="Gene3D" id="2.60.40.3930">
    <property type="match status" value="1"/>
</dbReference>
<evidence type="ECO:0000256" key="3">
    <source>
        <dbReference type="ARBA" id="ARBA00022729"/>
    </source>
</evidence>
<dbReference type="Pfam" id="PF17802">
    <property type="entry name" value="SpaA"/>
    <property type="match status" value="1"/>
</dbReference>
<dbReference type="NCBIfam" id="TIGR01167">
    <property type="entry name" value="LPXTG_anchor"/>
    <property type="match status" value="1"/>
</dbReference>
<keyword evidence="6" id="KW-0812">Transmembrane</keyword>
<dbReference type="Gene3D" id="2.60.40.10">
    <property type="entry name" value="Immunoglobulins"/>
    <property type="match status" value="1"/>
</dbReference>
<feature type="compositionally biased region" description="Basic and acidic residues" evidence="5">
    <location>
        <begin position="177"/>
        <end position="190"/>
    </location>
</feature>
<feature type="non-terminal residue" evidence="8">
    <location>
        <position position="1"/>
    </location>
</feature>
<feature type="region of interest" description="Disordered" evidence="5">
    <location>
        <begin position="165"/>
        <end position="206"/>
    </location>
</feature>
<evidence type="ECO:0000256" key="6">
    <source>
        <dbReference type="SAM" id="Phobius"/>
    </source>
</evidence>
<keyword evidence="1" id="KW-0134">Cell wall</keyword>
<evidence type="ECO:0000256" key="2">
    <source>
        <dbReference type="ARBA" id="ARBA00022525"/>
    </source>
</evidence>
<name>A0ABS9PYS3_9CORY</name>
<organism evidence="8 9">
    <name type="scientific">Corynebacterium singulare</name>
    <dbReference type="NCBI Taxonomy" id="161899"/>
    <lineage>
        <taxon>Bacteria</taxon>
        <taxon>Bacillati</taxon>
        <taxon>Actinomycetota</taxon>
        <taxon>Actinomycetes</taxon>
        <taxon>Mycobacteriales</taxon>
        <taxon>Corynebacteriaceae</taxon>
        <taxon>Corynebacterium</taxon>
    </lineage>
</organism>
<dbReference type="InterPro" id="IPR019931">
    <property type="entry name" value="LPXTG_anchor"/>
</dbReference>
<accession>A0ABS9PYS3</accession>